<dbReference type="EMBL" id="JANGCH010000001">
    <property type="protein sequence ID" value="MCQ5120674.1"/>
    <property type="molecule type" value="Genomic_DNA"/>
</dbReference>
<evidence type="ECO:0000313" key="2">
    <source>
        <dbReference type="Proteomes" id="UP001524435"/>
    </source>
</evidence>
<reference evidence="1 2" key="1">
    <citation type="submission" date="2022-06" db="EMBL/GenBank/DDBJ databases">
        <title>Isolation of gut microbiota from human fecal samples.</title>
        <authorList>
            <person name="Pamer E.G."/>
            <person name="Barat B."/>
            <person name="Waligurski E."/>
            <person name="Medina S."/>
            <person name="Paddock L."/>
            <person name="Mostad J."/>
        </authorList>
    </citation>
    <scope>NUCLEOTIDE SEQUENCE [LARGE SCALE GENOMIC DNA]</scope>
    <source>
        <strain evidence="1 2">DFI.6.1</strain>
    </source>
</reference>
<comment type="caution">
    <text evidence="1">The sequence shown here is derived from an EMBL/GenBank/DDBJ whole genome shotgun (WGS) entry which is preliminary data.</text>
</comment>
<evidence type="ECO:0008006" key="3">
    <source>
        <dbReference type="Google" id="ProtNLM"/>
    </source>
</evidence>
<organism evidence="1 2">
    <name type="scientific">Massilicoli timonensis</name>
    <dbReference type="NCBI Taxonomy" id="2015901"/>
    <lineage>
        <taxon>Bacteria</taxon>
        <taxon>Bacillati</taxon>
        <taxon>Bacillota</taxon>
        <taxon>Erysipelotrichia</taxon>
        <taxon>Erysipelotrichales</taxon>
        <taxon>Erysipelotrichaceae</taxon>
        <taxon>Massilicoli</taxon>
    </lineage>
</organism>
<proteinExistence type="predicted"/>
<evidence type="ECO:0000313" key="1">
    <source>
        <dbReference type="EMBL" id="MCQ5120674.1"/>
    </source>
</evidence>
<accession>A0ABT1SHI4</accession>
<name>A0ABT1SHI4_9FIRM</name>
<dbReference type="RefSeq" id="WP_256197198.1">
    <property type="nucleotide sequence ID" value="NZ_CANTYB010000087.1"/>
</dbReference>
<dbReference type="Proteomes" id="UP001524435">
    <property type="component" value="Unassembled WGS sequence"/>
</dbReference>
<gene>
    <name evidence="1" type="ORF">NE663_00160</name>
</gene>
<keyword evidence="2" id="KW-1185">Reference proteome</keyword>
<protein>
    <recommendedName>
        <fullName evidence="3">Tetratricopeptide repeat family protein</fullName>
    </recommendedName>
</protein>
<sequence>MSKLSKSIKPTIGQLIAYYHQKRYPHQNITDFIQDGQPDMICTRSVYSRMTHHVPVKSEYYVRLADKLGFSLVYDAQLDEQIKALYSKLLLLFYQDLTAFREKLEDCRRLLASKEDDLYFHGHLLLFETLYQISDPHVFYTKEINTLCDISFLFQGDAMLLFHYVLFEYLFHIRYDFKQADFCIQVLGFDKQVVEPIHQLIYARYLVNRYDTLTAYQLCRKVQVFASENGYAHLYDETLLLQAMVDMELDHTAFFARMQSISADLRLLRPSQKVMVYQLYAYTYYLEQQYEQAFAALDRIYHHYPDQLIYVFPYYAYFAKLIHLPNAQLLQITKEIIASHPDEQQRLPYLHYMEAKLTQQNPTRLKHDLLKLCPFYLKGSYHRALIVDVFQSEMEELCQLRNSNQSRFRLERAIQQYCNF</sequence>